<gene>
    <name evidence="1" type="ORF">E0F89_04200</name>
</gene>
<evidence type="ECO:0000313" key="2">
    <source>
        <dbReference type="Proteomes" id="UP000295278"/>
    </source>
</evidence>
<protein>
    <submittedName>
        <fullName evidence="1">Uncharacterized protein</fullName>
    </submittedName>
</protein>
<dbReference type="Proteomes" id="UP000295278">
    <property type="component" value="Unassembled WGS sequence"/>
</dbReference>
<dbReference type="Pfam" id="PF19630">
    <property type="entry name" value="DUF6134"/>
    <property type="match status" value="1"/>
</dbReference>
<evidence type="ECO:0000313" key="1">
    <source>
        <dbReference type="EMBL" id="TDD78836.1"/>
    </source>
</evidence>
<dbReference type="RefSeq" id="WP_131908579.1">
    <property type="nucleotide sequence ID" value="NZ_SMFM01000001.1"/>
</dbReference>
<comment type="caution">
    <text evidence="1">The sequence shown here is derived from an EMBL/GenBank/DDBJ whole genome shotgun (WGS) entry which is preliminary data.</text>
</comment>
<dbReference type="EMBL" id="SMFM01000001">
    <property type="protein sequence ID" value="TDD78836.1"/>
    <property type="molecule type" value="Genomic_DNA"/>
</dbReference>
<accession>A0A4R5B3M2</accession>
<dbReference type="InterPro" id="IPR045767">
    <property type="entry name" value="DUF6134"/>
</dbReference>
<organism evidence="1 2">
    <name type="scientific">Flavobacterium caseinilyticum</name>
    <dbReference type="NCBI Taxonomy" id="2541732"/>
    <lineage>
        <taxon>Bacteria</taxon>
        <taxon>Pseudomonadati</taxon>
        <taxon>Bacteroidota</taxon>
        <taxon>Flavobacteriia</taxon>
        <taxon>Flavobacteriales</taxon>
        <taxon>Flavobacteriaceae</taxon>
        <taxon>Flavobacterium</taxon>
    </lineage>
</organism>
<keyword evidence="2" id="KW-1185">Reference proteome</keyword>
<sequence>MNYKIIRGGNDIGHLQLEKKIIGTKSNLMLTSEIKTHLLFLITVLVKESAIFENGKLIYSSQFRKTNGATKMDKQTLLVEDKYVVTENGEKEKLNLPLIDCNVLSLYFKEPLTVKSVYSDKQQCYINLTKMNDGGYKIKFADGNTNSFYYQNGVCTKVKINNPFYSIEIIHQP</sequence>
<name>A0A4R5B3M2_9FLAO</name>
<reference evidence="1 2" key="1">
    <citation type="submission" date="2019-03" db="EMBL/GenBank/DDBJ databases">
        <title>Flavobacterium AT-3-2 sp. nov., isolated from arctic soil.</title>
        <authorList>
            <person name="Chaudhary D.K."/>
        </authorList>
    </citation>
    <scope>NUCLEOTIDE SEQUENCE [LARGE SCALE GENOMIC DNA]</scope>
    <source>
        <strain evidence="1 2">AT-3-2</strain>
    </source>
</reference>
<dbReference type="AlphaFoldDB" id="A0A4R5B3M2"/>
<dbReference type="OrthoDB" id="789612at2"/>
<proteinExistence type="predicted"/>